<dbReference type="PIRSF" id="PIRSF000808">
    <property type="entry name" value="GalT"/>
    <property type="match status" value="1"/>
</dbReference>
<evidence type="ECO:0000256" key="10">
    <source>
        <dbReference type="PIRSR" id="PIRSR000808-4"/>
    </source>
</evidence>
<feature type="binding site" evidence="10">
    <location>
        <position position="275"/>
    </location>
    <ligand>
        <name>Fe cation</name>
        <dbReference type="ChEBI" id="CHEBI:24875"/>
    </ligand>
</feature>
<evidence type="ECO:0000256" key="9">
    <source>
        <dbReference type="PIRSR" id="PIRSR000808-3"/>
    </source>
</evidence>
<evidence type="ECO:0000256" key="2">
    <source>
        <dbReference type="ARBA" id="ARBA00022679"/>
    </source>
</evidence>
<evidence type="ECO:0000313" key="13">
    <source>
        <dbReference type="EMBL" id="OGE91195.1"/>
    </source>
</evidence>
<dbReference type="InterPro" id="IPR053177">
    <property type="entry name" value="ADP-glucose_phosphorylase"/>
</dbReference>
<dbReference type="Pfam" id="PF01087">
    <property type="entry name" value="GalP_UDP_transf"/>
    <property type="match status" value="1"/>
</dbReference>
<keyword evidence="2 13" id="KW-0808">Transferase</keyword>
<dbReference type="Proteomes" id="UP000178377">
    <property type="component" value="Unassembled WGS sequence"/>
</dbReference>
<comment type="similarity">
    <text evidence="1">Belongs to the galactose-1-phosphate uridylyltransferase type 1 family.</text>
</comment>
<dbReference type="STRING" id="1817828.A2722_01800"/>
<reference evidence="13 14" key="1">
    <citation type="journal article" date="2016" name="Nat. Commun.">
        <title>Thousands of microbial genomes shed light on interconnected biogeochemical processes in an aquifer system.</title>
        <authorList>
            <person name="Anantharaman K."/>
            <person name="Brown C.T."/>
            <person name="Hug L.A."/>
            <person name="Sharon I."/>
            <person name="Castelle C.J."/>
            <person name="Probst A.J."/>
            <person name="Thomas B.C."/>
            <person name="Singh A."/>
            <person name="Wilkins M.J."/>
            <person name="Karaoz U."/>
            <person name="Brodie E.L."/>
            <person name="Williams K.H."/>
            <person name="Hubbard S.S."/>
            <person name="Banfield J.F."/>
        </authorList>
    </citation>
    <scope>NUCLEOTIDE SEQUENCE [LARGE SCALE GENOMIC DNA]</scope>
</reference>
<keyword evidence="6" id="KW-0119">Carbohydrate metabolism</keyword>
<dbReference type="InterPro" id="IPR001937">
    <property type="entry name" value="GalP_UDPtransf1"/>
</dbReference>
<dbReference type="GO" id="GO:0008270">
    <property type="term" value="F:zinc ion binding"/>
    <property type="evidence" value="ECO:0007669"/>
    <property type="project" value="InterPro"/>
</dbReference>
<keyword evidence="4 9" id="KW-0479">Metal-binding</keyword>
<feature type="domain" description="Galactose-1-phosphate uridyl transferase C-terminal" evidence="12">
    <location>
        <begin position="190"/>
        <end position="297"/>
    </location>
</feature>
<feature type="binding site" evidence="9">
    <location>
        <position position="47"/>
    </location>
    <ligand>
        <name>Zn(2+)</name>
        <dbReference type="ChEBI" id="CHEBI:29105"/>
    </ligand>
</feature>
<dbReference type="PANTHER" id="PTHR42763:SF2">
    <property type="entry name" value="ADP-GLUCOSE PHOSPHORYLASE"/>
    <property type="match status" value="1"/>
</dbReference>
<dbReference type="InterPro" id="IPR036265">
    <property type="entry name" value="HIT-like_sf"/>
</dbReference>
<dbReference type="Pfam" id="PF02744">
    <property type="entry name" value="GalP_UDP_tr_C"/>
    <property type="match status" value="1"/>
</dbReference>
<organism evidence="13 14">
    <name type="scientific">Candidatus Doudnabacteria bacterium RIFCSPHIGHO2_01_FULL_50_11</name>
    <dbReference type="NCBI Taxonomy" id="1817828"/>
    <lineage>
        <taxon>Bacteria</taxon>
        <taxon>Candidatus Doudnaibacteriota</taxon>
    </lineage>
</organism>
<keyword evidence="3 13" id="KW-0548">Nucleotidyltransferase</keyword>
<dbReference type="AlphaFoldDB" id="A0A1F5PMP3"/>
<comment type="cofactor">
    <cofactor evidence="10">
        <name>Fe cation</name>
        <dbReference type="ChEBI" id="CHEBI:24875"/>
    </cofactor>
    <text evidence="10">Binds 1 Fe cation per subunit.</text>
</comment>
<evidence type="ECO:0000256" key="1">
    <source>
        <dbReference type="ARBA" id="ARBA00010951"/>
    </source>
</evidence>
<evidence type="ECO:0000259" key="11">
    <source>
        <dbReference type="Pfam" id="PF01087"/>
    </source>
</evidence>
<evidence type="ECO:0000259" key="12">
    <source>
        <dbReference type="Pfam" id="PF02744"/>
    </source>
</evidence>
<feature type="active site" description="Tele-UMP-histidine intermediate" evidence="8">
    <location>
        <position position="161"/>
    </location>
</feature>
<proteinExistence type="inferred from homology"/>
<feature type="binding site" evidence="9">
    <location>
        <position position="44"/>
    </location>
    <ligand>
        <name>Zn(2+)</name>
        <dbReference type="ChEBI" id="CHEBI:29105"/>
    </ligand>
</feature>
<evidence type="ECO:0000256" key="6">
    <source>
        <dbReference type="ARBA" id="ARBA00023277"/>
    </source>
</evidence>
<evidence type="ECO:0000256" key="5">
    <source>
        <dbReference type="ARBA" id="ARBA00022833"/>
    </source>
</evidence>
<feature type="domain" description="Galactose-1-phosphate uridyl transferase N-terminal" evidence="11">
    <location>
        <begin position="4"/>
        <end position="169"/>
    </location>
</feature>
<evidence type="ECO:0000256" key="4">
    <source>
        <dbReference type="ARBA" id="ARBA00022723"/>
    </source>
</evidence>
<feature type="binding site" evidence="10">
    <location>
        <position position="295"/>
    </location>
    <ligand>
        <name>Fe cation</name>
        <dbReference type="ChEBI" id="CHEBI:24875"/>
    </ligand>
</feature>
<dbReference type="PANTHER" id="PTHR42763">
    <property type="entry name" value="ADP-GLUCOSE PHOSPHORYLASE"/>
    <property type="match status" value="1"/>
</dbReference>
<feature type="binding site" evidence="10">
    <location>
        <position position="293"/>
    </location>
    <ligand>
        <name>Fe cation</name>
        <dbReference type="ChEBI" id="CHEBI:24875"/>
    </ligand>
</feature>
<evidence type="ECO:0000313" key="14">
    <source>
        <dbReference type="Proteomes" id="UP000178377"/>
    </source>
</evidence>
<comment type="caution">
    <text evidence="13">The sequence shown here is derived from an EMBL/GenBank/DDBJ whole genome shotgun (WGS) entry which is preliminary data.</text>
</comment>
<evidence type="ECO:0000256" key="8">
    <source>
        <dbReference type="PIRSR" id="PIRSR000808-1"/>
    </source>
</evidence>
<dbReference type="GO" id="GO:0006012">
    <property type="term" value="P:galactose metabolic process"/>
    <property type="evidence" value="ECO:0007669"/>
    <property type="project" value="UniProtKB-UniRule"/>
</dbReference>
<dbReference type="NCBIfam" id="TIGR00209">
    <property type="entry name" value="galT_1"/>
    <property type="match status" value="1"/>
</dbReference>
<name>A0A1F5PMP3_9BACT</name>
<sequence>MSEFRQDIVTKEWVLIAPSRSGRPNEFHTEEATPADLPEVLESCVFCPGSEAQTPAPIATYPSLGAWKIRVVPNKFGVLTLEQQVPKRDFYVRLPGIGSHEVIITRPHNRPVALLAVEDVDLMLQVYIDRINELEKHESVKYVHIIQNHGKLGGASLTHPHSQVFAMPFLGPHIQQELRGSSSHYDIFDQCLYCEILRHERSGKRRLIFETAHFVVICPFESKMAYQMRIMPKRHEANFNHITREERQDLAAVLKSSLRLLHDKLKNPSYNFYLHTMPFLRSKNVNHNEEAYHWHLVILPRINIWAGLELGTEIYVNTIPPEQAAEYLRGGST</sequence>
<comment type="cofactor">
    <cofactor evidence="9">
        <name>Zn(2+)</name>
        <dbReference type="ChEBI" id="CHEBI:29105"/>
    </cofactor>
    <text evidence="9">Binds 1 zinc ion per subunit.</text>
</comment>
<dbReference type="Gene3D" id="3.30.428.10">
    <property type="entry name" value="HIT-like"/>
    <property type="match status" value="2"/>
</dbReference>
<evidence type="ECO:0000256" key="7">
    <source>
        <dbReference type="NCBIfam" id="TIGR00209"/>
    </source>
</evidence>
<feature type="binding site" evidence="9">
    <location>
        <position position="108"/>
    </location>
    <ligand>
        <name>Zn(2+)</name>
        <dbReference type="ChEBI" id="CHEBI:29105"/>
    </ligand>
</feature>
<gene>
    <name evidence="13" type="ORF">A2722_01800</name>
</gene>
<accession>A0A1F5PMP3</accession>
<dbReference type="EC" id="2.7.7.12" evidence="7"/>
<dbReference type="GO" id="GO:0008108">
    <property type="term" value="F:UDP-glucose:hexose-1-phosphate uridylyltransferase activity"/>
    <property type="evidence" value="ECO:0007669"/>
    <property type="project" value="UniProtKB-UniRule"/>
</dbReference>
<dbReference type="InterPro" id="IPR005849">
    <property type="entry name" value="GalP_Utransf_N"/>
</dbReference>
<feature type="binding site" evidence="9">
    <location>
        <position position="159"/>
    </location>
    <ligand>
        <name>Zn(2+)</name>
        <dbReference type="ChEBI" id="CHEBI:29105"/>
    </ligand>
</feature>
<protein>
    <recommendedName>
        <fullName evidence="7">Galactose-1-phosphate uridylyltransferase</fullName>
        <ecNumber evidence="7">2.7.7.12</ecNumber>
    </recommendedName>
</protein>
<feature type="binding site" evidence="10">
    <location>
        <position position="177"/>
    </location>
    <ligand>
        <name>Fe cation</name>
        <dbReference type="ChEBI" id="CHEBI:24875"/>
    </ligand>
</feature>
<keyword evidence="10" id="KW-0408">Iron</keyword>
<keyword evidence="5 9" id="KW-0862">Zinc</keyword>
<dbReference type="InterPro" id="IPR005850">
    <property type="entry name" value="GalP_Utransf_C"/>
</dbReference>
<dbReference type="SUPFAM" id="SSF54197">
    <property type="entry name" value="HIT-like"/>
    <property type="match status" value="2"/>
</dbReference>
<dbReference type="EMBL" id="MFEO01000003">
    <property type="protein sequence ID" value="OGE91195.1"/>
    <property type="molecule type" value="Genomic_DNA"/>
</dbReference>
<evidence type="ECO:0000256" key="3">
    <source>
        <dbReference type="ARBA" id="ARBA00022695"/>
    </source>
</evidence>